<dbReference type="PROSITE" id="PS51186">
    <property type="entry name" value="GNAT"/>
    <property type="match status" value="1"/>
</dbReference>
<reference evidence="2 3" key="1">
    <citation type="submission" date="2019-08" db="EMBL/GenBank/DDBJ databases">
        <authorList>
            <person name="Peeters C."/>
        </authorList>
    </citation>
    <scope>NUCLEOTIDE SEQUENCE [LARGE SCALE GENOMIC DNA]</scope>
    <source>
        <strain evidence="2 3">LMG 20603</strain>
    </source>
</reference>
<dbReference type="InterPro" id="IPR000182">
    <property type="entry name" value="GNAT_dom"/>
</dbReference>
<dbReference type="AlphaFoldDB" id="A0A5E5BXJ6"/>
<dbReference type="CDD" id="cd04301">
    <property type="entry name" value="NAT_SF"/>
    <property type="match status" value="1"/>
</dbReference>
<accession>A0A5E5BXJ6</accession>
<protein>
    <submittedName>
        <fullName evidence="2">GNAT family N-acetyltransferase</fullName>
    </submittedName>
</protein>
<proteinExistence type="predicted"/>
<sequence>MGGVSEFETSRAGGGDYVVEALADADRREVARLYYEVRVATMTWLDPSTFDENDFALHSAGEEVIVAKSGDGSVLGFVSVWRADDFIHMLYVRESSQGSGVGARLLQALPGWPGHRYRLKCLVRNTRASAFYTSHGFQVTGRGVSDDGEYVEMTFAGQQG</sequence>
<dbReference type="Pfam" id="PF13508">
    <property type="entry name" value="Acetyltransf_7"/>
    <property type="match status" value="1"/>
</dbReference>
<feature type="domain" description="N-acetyltransferase" evidence="1">
    <location>
        <begin position="17"/>
        <end position="158"/>
    </location>
</feature>
<evidence type="ECO:0000313" key="3">
    <source>
        <dbReference type="Proteomes" id="UP000382040"/>
    </source>
</evidence>
<keyword evidence="3" id="KW-1185">Reference proteome</keyword>
<dbReference type="Gene3D" id="3.40.630.30">
    <property type="match status" value="1"/>
</dbReference>
<gene>
    <name evidence="2" type="ORF">PBR20603_04087</name>
</gene>
<dbReference type="OrthoDB" id="9789605at2"/>
<evidence type="ECO:0000313" key="2">
    <source>
        <dbReference type="EMBL" id="VVE90107.1"/>
    </source>
</evidence>
<dbReference type="GO" id="GO:0016747">
    <property type="term" value="F:acyltransferase activity, transferring groups other than amino-acyl groups"/>
    <property type="evidence" value="ECO:0007669"/>
    <property type="project" value="InterPro"/>
</dbReference>
<organism evidence="2 3">
    <name type="scientific">Pandoraea bronchicola</name>
    <dbReference type="NCBI Taxonomy" id="2508287"/>
    <lineage>
        <taxon>Bacteria</taxon>
        <taxon>Pseudomonadati</taxon>
        <taxon>Pseudomonadota</taxon>
        <taxon>Betaproteobacteria</taxon>
        <taxon>Burkholderiales</taxon>
        <taxon>Burkholderiaceae</taxon>
        <taxon>Pandoraea</taxon>
    </lineage>
</organism>
<evidence type="ECO:0000259" key="1">
    <source>
        <dbReference type="PROSITE" id="PS51186"/>
    </source>
</evidence>
<dbReference type="InterPro" id="IPR016181">
    <property type="entry name" value="Acyl_CoA_acyltransferase"/>
</dbReference>
<dbReference type="Proteomes" id="UP000382040">
    <property type="component" value="Unassembled WGS sequence"/>
</dbReference>
<dbReference type="SUPFAM" id="SSF55729">
    <property type="entry name" value="Acyl-CoA N-acyltransferases (Nat)"/>
    <property type="match status" value="1"/>
</dbReference>
<dbReference type="EMBL" id="CABPST010000013">
    <property type="protein sequence ID" value="VVE90107.1"/>
    <property type="molecule type" value="Genomic_DNA"/>
</dbReference>
<keyword evidence="2" id="KW-0808">Transferase</keyword>
<name>A0A5E5BXJ6_9BURK</name>